<feature type="transmembrane region" description="Helical" evidence="5">
    <location>
        <begin position="6"/>
        <end position="22"/>
    </location>
</feature>
<comment type="subcellular location">
    <subcellularLocation>
        <location evidence="1">Membrane</location>
        <topology evidence="1">Multi-pass membrane protein</topology>
    </subcellularLocation>
</comment>
<dbReference type="GO" id="GO:0016020">
    <property type="term" value="C:membrane"/>
    <property type="evidence" value="ECO:0007669"/>
    <property type="project" value="UniProtKB-SubCell"/>
</dbReference>
<evidence type="ECO:0000256" key="5">
    <source>
        <dbReference type="SAM" id="Phobius"/>
    </source>
</evidence>
<evidence type="ECO:0000256" key="2">
    <source>
        <dbReference type="ARBA" id="ARBA00022692"/>
    </source>
</evidence>
<feature type="transmembrane region" description="Helical" evidence="5">
    <location>
        <begin position="258"/>
        <end position="279"/>
    </location>
</feature>
<feature type="transmembrane region" description="Helical" evidence="5">
    <location>
        <begin position="232"/>
        <end position="252"/>
    </location>
</feature>
<dbReference type="InterPro" id="IPR002657">
    <property type="entry name" value="BilAc:Na_symport/Acr3"/>
</dbReference>
<dbReference type="Gene3D" id="1.20.1530.20">
    <property type="match status" value="1"/>
</dbReference>
<protein>
    <recommendedName>
        <fullName evidence="8">Bile acid:sodium symporter</fullName>
    </recommendedName>
</protein>
<gene>
    <name evidence="6" type="ORF">BEN30_12350</name>
</gene>
<organism evidence="6 7">
    <name type="scientific">Magnetovibrio blakemorei</name>
    <dbReference type="NCBI Taxonomy" id="28181"/>
    <lineage>
        <taxon>Bacteria</taxon>
        <taxon>Pseudomonadati</taxon>
        <taxon>Pseudomonadota</taxon>
        <taxon>Alphaproteobacteria</taxon>
        <taxon>Rhodospirillales</taxon>
        <taxon>Magnetovibrionaceae</taxon>
        <taxon>Magnetovibrio</taxon>
    </lineage>
</organism>
<keyword evidence="7" id="KW-1185">Reference proteome</keyword>
<keyword evidence="2 5" id="KW-0812">Transmembrane</keyword>
<dbReference type="PANTHER" id="PTHR10361:SF24">
    <property type="entry name" value="P3 PROTEIN"/>
    <property type="match status" value="1"/>
</dbReference>
<sequence>MQSLLPLGLAFIMFAIGLGLTLHDFTRVFRAPRAILVGLINQIVLLPVIALVVLIGYNGRPEFALGLMILAAAPGGITSNLLTTLAGGSAALSVSMTAIASLASVVTVPIILGLAQTHILGLTPDAATTIQMPFGRIIASILVVTSLPIVLGMALQSKRPNWANWARPKARQLATIIFALIVASAFVGQMDNILTYFTEIGPRLVMLNVATMTLGVVSALVLGLGRADSIAIMLECGLQNAALAIFIAVSVLGNPILVVPAITYALIMNITAAAVIVWSRRAAYPAIAK</sequence>
<dbReference type="Proteomes" id="UP000095347">
    <property type="component" value="Unassembled WGS sequence"/>
</dbReference>
<dbReference type="STRING" id="28181.BEN30_12350"/>
<dbReference type="OrthoDB" id="9806785at2"/>
<feature type="transmembrane region" description="Helical" evidence="5">
    <location>
        <begin position="134"/>
        <end position="155"/>
    </location>
</feature>
<dbReference type="EMBL" id="MCGG01000036">
    <property type="protein sequence ID" value="OEJ66183.1"/>
    <property type="molecule type" value="Genomic_DNA"/>
</dbReference>
<reference evidence="7" key="1">
    <citation type="submission" date="2016-07" db="EMBL/GenBank/DDBJ databases">
        <authorList>
            <person name="Florea S."/>
            <person name="Webb J.S."/>
            <person name="Jaromczyk J."/>
            <person name="Schardl C.L."/>
        </authorList>
    </citation>
    <scope>NUCLEOTIDE SEQUENCE [LARGE SCALE GENOMIC DNA]</scope>
    <source>
        <strain evidence="7">MV-1</strain>
    </source>
</reference>
<accession>A0A1E5Q6E8</accession>
<keyword evidence="3 5" id="KW-1133">Transmembrane helix</keyword>
<feature type="transmembrane region" description="Helical" evidence="5">
    <location>
        <begin position="90"/>
        <end position="114"/>
    </location>
</feature>
<comment type="caution">
    <text evidence="6">The sequence shown here is derived from an EMBL/GenBank/DDBJ whole genome shotgun (WGS) entry which is preliminary data.</text>
</comment>
<dbReference type="PANTHER" id="PTHR10361">
    <property type="entry name" value="SODIUM-BILE ACID COTRANSPORTER"/>
    <property type="match status" value="1"/>
</dbReference>
<feature type="transmembrane region" description="Helical" evidence="5">
    <location>
        <begin position="204"/>
        <end position="225"/>
    </location>
</feature>
<evidence type="ECO:0008006" key="8">
    <source>
        <dbReference type="Google" id="ProtNLM"/>
    </source>
</evidence>
<evidence type="ECO:0000313" key="6">
    <source>
        <dbReference type="EMBL" id="OEJ66183.1"/>
    </source>
</evidence>
<keyword evidence="4 5" id="KW-0472">Membrane</keyword>
<evidence type="ECO:0000313" key="7">
    <source>
        <dbReference type="Proteomes" id="UP000095347"/>
    </source>
</evidence>
<evidence type="ECO:0000256" key="4">
    <source>
        <dbReference type="ARBA" id="ARBA00023136"/>
    </source>
</evidence>
<dbReference type="InterPro" id="IPR004710">
    <property type="entry name" value="Bilac:Na_transpt"/>
</dbReference>
<dbReference type="AlphaFoldDB" id="A0A1E5Q6E8"/>
<name>A0A1E5Q6E8_9PROT</name>
<feature type="transmembrane region" description="Helical" evidence="5">
    <location>
        <begin position="63"/>
        <end position="83"/>
    </location>
</feature>
<evidence type="ECO:0000256" key="3">
    <source>
        <dbReference type="ARBA" id="ARBA00022989"/>
    </source>
</evidence>
<dbReference type="Pfam" id="PF01758">
    <property type="entry name" value="SBF"/>
    <property type="match status" value="1"/>
</dbReference>
<feature type="transmembrane region" description="Helical" evidence="5">
    <location>
        <begin position="34"/>
        <end position="57"/>
    </location>
</feature>
<dbReference type="InterPro" id="IPR038770">
    <property type="entry name" value="Na+/solute_symporter_sf"/>
</dbReference>
<proteinExistence type="predicted"/>
<evidence type="ECO:0000256" key="1">
    <source>
        <dbReference type="ARBA" id="ARBA00004141"/>
    </source>
</evidence>
<feature type="transmembrane region" description="Helical" evidence="5">
    <location>
        <begin position="176"/>
        <end position="198"/>
    </location>
</feature>